<feature type="domain" description="CSD" evidence="3">
    <location>
        <begin position="22"/>
        <end position="87"/>
    </location>
</feature>
<evidence type="ECO:0000256" key="2">
    <source>
        <dbReference type="SAM" id="Phobius"/>
    </source>
</evidence>
<name>A0A372DIS6_9GAMM</name>
<dbReference type="PROSITE" id="PS51857">
    <property type="entry name" value="CSD_2"/>
    <property type="match status" value="1"/>
</dbReference>
<keyword evidence="2" id="KW-0472">Membrane</keyword>
<feature type="transmembrane region" description="Helical" evidence="2">
    <location>
        <begin position="126"/>
        <end position="144"/>
    </location>
</feature>
<evidence type="ECO:0000259" key="3">
    <source>
        <dbReference type="PROSITE" id="PS51857"/>
    </source>
</evidence>
<dbReference type="CDD" id="cd04458">
    <property type="entry name" value="CSP_CDS"/>
    <property type="match status" value="1"/>
</dbReference>
<dbReference type="PANTHER" id="PTHR12962">
    <property type="entry name" value="CALCIUM-REGULATED HEAT STABLE PROTEIN CRHSP-24-RELATED"/>
    <property type="match status" value="1"/>
</dbReference>
<dbReference type="Gene3D" id="2.40.50.140">
    <property type="entry name" value="Nucleic acid-binding proteins"/>
    <property type="match status" value="1"/>
</dbReference>
<dbReference type="InterPro" id="IPR052069">
    <property type="entry name" value="Ca-reg_mRNA-binding_domain"/>
</dbReference>
<evidence type="ECO:0000313" key="5">
    <source>
        <dbReference type="Proteomes" id="UP000262917"/>
    </source>
</evidence>
<keyword evidence="2" id="KW-0812">Transmembrane</keyword>
<dbReference type="EMBL" id="QVPD01000012">
    <property type="protein sequence ID" value="RFP59419.1"/>
    <property type="molecule type" value="Genomic_DNA"/>
</dbReference>
<dbReference type="Pfam" id="PF06961">
    <property type="entry name" value="DUF1294"/>
    <property type="match status" value="1"/>
</dbReference>
<comment type="caution">
    <text evidence="4">The sequence shown here is derived from an EMBL/GenBank/DDBJ whole genome shotgun (WGS) entry which is preliminary data.</text>
</comment>
<gene>
    <name evidence="4" type="ORF">D0Y53_10645</name>
</gene>
<organism evidence="4 5">
    <name type="scientific">Cognatiluteimonas weifangensis</name>
    <dbReference type="NCBI Taxonomy" id="2303539"/>
    <lineage>
        <taxon>Bacteria</taxon>
        <taxon>Pseudomonadati</taxon>
        <taxon>Pseudomonadota</taxon>
        <taxon>Gammaproteobacteria</taxon>
        <taxon>Lysobacterales</taxon>
        <taxon>Lysobacteraceae</taxon>
        <taxon>Cognatiluteimonas</taxon>
    </lineage>
</organism>
<dbReference type="GO" id="GO:0003730">
    <property type="term" value="F:mRNA 3'-UTR binding"/>
    <property type="evidence" value="ECO:0007669"/>
    <property type="project" value="TreeGrafter"/>
</dbReference>
<keyword evidence="5" id="KW-1185">Reference proteome</keyword>
<dbReference type="InterPro" id="IPR011129">
    <property type="entry name" value="CSD"/>
</dbReference>
<sequence length="221" mass="23791">MVAISISFPAKVPCTSRRFAMRLVGRISGWNDDKGYGFVVPNGGGDRAFVHVKAFQFGSRRPVGGDLISYAAGRDARGRTNATEVRFAGQRIEKRKPPLPIPRVLLGGLALLGIGLGAAFGVVPLLLAAAFGLLSLLSYLMYSLDKAAARADAQRIPENTLHLVDLLGGWPGALIAQQRLRHKTIKASFQWVFWCSVLGNLAIATWLVRSGIARAVEDAVL</sequence>
<dbReference type="InterPro" id="IPR002059">
    <property type="entry name" value="CSP_DNA-bd"/>
</dbReference>
<proteinExistence type="predicted"/>
<dbReference type="InterPro" id="IPR010718">
    <property type="entry name" value="DUF1294"/>
</dbReference>
<keyword evidence="2" id="KW-1133">Transmembrane helix</keyword>
<evidence type="ECO:0000256" key="1">
    <source>
        <dbReference type="ARBA" id="ARBA00022553"/>
    </source>
</evidence>
<dbReference type="PANTHER" id="PTHR12962:SF1">
    <property type="entry name" value="COLD SHOCK DOMAIN-CONTAINING PROTEIN CG9705"/>
    <property type="match status" value="1"/>
</dbReference>
<evidence type="ECO:0000313" key="4">
    <source>
        <dbReference type="EMBL" id="RFP59419.1"/>
    </source>
</evidence>
<feature type="transmembrane region" description="Helical" evidence="2">
    <location>
        <begin position="189"/>
        <end position="208"/>
    </location>
</feature>
<dbReference type="InterPro" id="IPR012340">
    <property type="entry name" value="NA-bd_OB-fold"/>
</dbReference>
<dbReference type="SUPFAM" id="SSF50249">
    <property type="entry name" value="Nucleic acid-binding proteins"/>
    <property type="match status" value="1"/>
</dbReference>
<dbReference type="GO" id="GO:0043488">
    <property type="term" value="P:regulation of mRNA stability"/>
    <property type="evidence" value="ECO:0007669"/>
    <property type="project" value="TreeGrafter"/>
</dbReference>
<keyword evidence="1" id="KW-0597">Phosphoprotein</keyword>
<dbReference type="SMART" id="SM00357">
    <property type="entry name" value="CSP"/>
    <property type="match status" value="1"/>
</dbReference>
<dbReference type="Proteomes" id="UP000262917">
    <property type="component" value="Unassembled WGS sequence"/>
</dbReference>
<dbReference type="AlphaFoldDB" id="A0A372DIS6"/>
<reference evidence="4 5" key="1">
    <citation type="submission" date="2018-08" db="EMBL/GenBank/DDBJ databases">
        <title>Lysobacter weifangensis sp. nov., a new member of the family 'Xanthomonadaceae', isolated from soil in a farmland.</title>
        <authorList>
            <person name="Zhao H."/>
        </authorList>
    </citation>
    <scope>NUCLEOTIDE SEQUENCE [LARGE SCALE GENOMIC DNA]</scope>
    <source>
        <strain evidence="4 5">WF-2</strain>
    </source>
</reference>
<dbReference type="GO" id="GO:0005829">
    <property type="term" value="C:cytosol"/>
    <property type="evidence" value="ECO:0007669"/>
    <property type="project" value="UniProtKB-ARBA"/>
</dbReference>
<protein>
    <submittedName>
        <fullName evidence="4">DUF1294 domain-containing protein</fullName>
    </submittedName>
</protein>
<accession>A0A372DIS6</accession>